<evidence type="ECO:0000313" key="4">
    <source>
        <dbReference type="EMBL" id="AKZ66013.1"/>
    </source>
</evidence>
<dbReference type="Gene3D" id="1.10.530.10">
    <property type="match status" value="1"/>
</dbReference>
<dbReference type="PATRIC" id="fig|186490.8.peg.401"/>
<dbReference type="InterPro" id="IPR023346">
    <property type="entry name" value="Lysozyme-like_dom_sf"/>
</dbReference>
<feature type="domain" description="Murein transglycosylase-C N-terminal" evidence="3">
    <location>
        <begin position="30"/>
        <end position="182"/>
    </location>
</feature>
<dbReference type="CDD" id="cd16893">
    <property type="entry name" value="LT_MltC_MltE"/>
    <property type="match status" value="1"/>
</dbReference>
<accession>A0A0K2BLT7</accession>
<proteinExistence type="inferred from homology"/>
<evidence type="ECO:0000259" key="3">
    <source>
        <dbReference type="Pfam" id="PF11873"/>
    </source>
</evidence>
<dbReference type="EMBL" id="CP011787">
    <property type="protein sequence ID" value="AKZ66013.1"/>
    <property type="molecule type" value="Genomic_DNA"/>
</dbReference>
<dbReference type="Pfam" id="PF11873">
    <property type="entry name" value="Mltc_N"/>
    <property type="match status" value="1"/>
</dbReference>
<keyword evidence="5" id="KW-1185">Reference proteome</keyword>
<name>A0A0K2BLT7_9GAMM</name>
<dbReference type="AlphaFoldDB" id="A0A0K2BLT7"/>
<dbReference type="GO" id="GO:0016020">
    <property type="term" value="C:membrane"/>
    <property type="evidence" value="ECO:0007669"/>
    <property type="project" value="InterPro"/>
</dbReference>
<organism evidence="4 5">
    <name type="scientific">Candidatus Palibaumannia cicadellinicola</name>
    <dbReference type="NCBI Taxonomy" id="186490"/>
    <lineage>
        <taxon>Bacteria</taxon>
        <taxon>Pseudomonadati</taxon>
        <taxon>Pseudomonadota</taxon>
        <taxon>Gammaproteobacteria</taxon>
        <taxon>Candidatus Palibaumannia</taxon>
    </lineage>
</organism>
<dbReference type="GO" id="GO:0008933">
    <property type="term" value="F:peptidoglycan lytic transglycosylase activity"/>
    <property type="evidence" value="ECO:0007669"/>
    <property type="project" value="InterPro"/>
</dbReference>
<dbReference type="InterPro" id="IPR008258">
    <property type="entry name" value="Transglycosylase_SLT_dom_1"/>
</dbReference>
<reference evidence="4 5" key="1">
    <citation type="submission" date="2015-06" db="EMBL/GenBank/DDBJ databases">
        <title>Lineage-specific patterns of genome deterioration in obligate symbionts.</title>
        <authorList>
            <person name="Bennett G.M."/>
            <person name="McCutcheon J.P."/>
            <person name="McDonald B.R."/>
            <person name="Moran N.A."/>
        </authorList>
    </citation>
    <scope>NUCLEOTIDE SEQUENCE [LARGE SCALE GENOMIC DNA]</scope>
    <source>
        <strain evidence="4 5">B-GSS</strain>
    </source>
</reference>
<evidence type="ECO:0000256" key="1">
    <source>
        <dbReference type="ARBA" id="ARBA00007734"/>
    </source>
</evidence>
<dbReference type="OrthoDB" id="5620293at2"/>
<dbReference type="PANTHER" id="PTHR37423">
    <property type="entry name" value="SOLUBLE LYTIC MUREIN TRANSGLYCOSYLASE-RELATED"/>
    <property type="match status" value="1"/>
</dbReference>
<feature type="domain" description="Transglycosylase SLT" evidence="2">
    <location>
        <begin position="187"/>
        <end position="308"/>
    </location>
</feature>
<protein>
    <submittedName>
        <fullName evidence="4">Membrane-bound lytic murein transglycosylase C</fullName>
    </submittedName>
</protein>
<comment type="similarity">
    <text evidence="1">Belongs to the transglycosylase Slt family.</text>
</comment>
<gene>
    <name evidence="4" type="primary">mltC</name>
    <name evidence="4" type="ORF">AB162_425</name>
</gene>
<sequence>MNNTVHLLWLIPLLISCYYKKQYINHEISIKNTKGFYILMGQLSNHLEKLWGRNEVLMSGPKDYVKYINNFYTRIYINVDNGMIKIESIDRNKYINYLRKSIINILLMYNHYTNNNLLKTQPFFYGQVLDNYHQPIRLNLHAAKFADFLLQTHLKSRTSGPHNIWFININLVPNHIDHRSKKYLKIVNKISHKYGINQSLILSIIQIESSFNPYAVSNTNALGLMQIKQNSAGREVFKMKNKLGQPSRSYLLNPENNIDIGTAYLAILQNNYLNGIVNSISRRYAVIVAYNSGVSTLLKVFSPDPNKALKIINTLQPDDVYKILCTNHPSLESRSYLYKVNNLQKKYKK</sequence>
<dbReference type="Pfam" id="PF01464">
    <property type="entry name" value="SLT"/>
    <property type="match status" value="1"/>
</dbReference>
<dbReference type="NCBIfam" id="NF008670">
    <property type="entry name" value="PRK11671.1"/>
    <property type="match status" value="1"/>
</dbReference>
<dbReference type="PANTHER" id="PTHR37423:SF2">
    <property type="entry name" value="MEMBRANE-BOUND LYTIC MUREIN TRANSGLYCOSYLASE C"/>
    <property type="match status" value="1"/>
</dbReference>
<dbReference type="InterPro" id="IPR024570">
    <property type="entry name" value="Murein_transglycosylaseC_N"/>
</dbReference>
<dbReference type="KEGG" id="bcig:AB162_425"/>
<dbReference type="InterPro" id="IPR000189">
    <property type="entry name" value="Transglyc_AS"/>
</dbReference>
<dbReference type="PROSITE" id="PS00922">
    <property type="entry name" value="TRANSGLYCOSYLASE"/>
    <property type="match status" value="1"/>
</dbReference>
<evidence type="ECO:0000313" key="5">
    <source>
        <dbReference type="Proteomes" id="UP000056466"/>
    </source>
</evidence>
<dbReference type="GO" id="GO:0000270">
    <property type="term" value="P:peptidoglycan metabolic process"/>
    <property type="evidence" value="ECO:0007669"/>
    <property type="project" value="InterPro"/>
</dbReference>
<dbReference type="Proteomes" id="UP000056466">
    <property type="component" value="Chromosome"/>
</dbReference>
<dbReference type="RefSeq" id="WP_053097063.1">
    <property type="nucleotide sequence ID" value="NZ_CP011787.1"/>
</dbReference>
<dbReference type="SUPFAM" id="SSF53955">
    <property type="entry name" value="Lysozyme-like"/>
    <property type="match status" value="1"/>
</dbReference>
<evidence type="ECO:0000259" key="2">
    <source>
        <dbReference type="Pfam" id="PF01464"/>
    </source>
</evidence>